<sequence>MTSNLWKVDRTSIPESIECSGTALIFTLTKYTQPWQRINTVEKILRQCGIEPLAEVLGVPNSGILRRNISEPLRKPHPNLLFRALAIQAFGKVRDGLISSEKAARASHFSKNLLAALEVEARGGSTPLIRWSAAVSIKSIWLDEAGQGQGKEGGVNVTINAGEIERRVVEEQIQLLASNKFALDDSSRNDSGKEYENCLDFWVYGPSWLLPNLPMDCEEYLFWIDRVFAAIAVTGSYKLSPENDAAVTNFLQVAENNFNDLEFSKILAKIFEFLHHREARVKNRAAIILEPYKDKLDRKSAQIMTALAYKFHVEYQPLQSLTLPEIEECKASLYLRKNEIDEVYSEALSLCGDRDVEMASFLSAKQREYQNTVDEQIDNLSKLVKSIINCQSLLDANRELLYLTVDRLEKWDYTLDNKLAAHRKKLQNLSFDKSTSEKCINLDNELNYIRDCLQSTLYEITSNINSKIRELELSGSKNSNTATDMFKWTWLLFAVGFSVGLFLYLSDLVINWIFGVSYTSEFLVYWTILFSVMVVFLLVLAVFFSALAVLDHRRESQLIPQFDSLSQIGNSFSILWQKSYLQQFVPSVRSN</sequence>
<feature type="transmembrane region" description="Helical" evidence="1">
    <location>
        <begin position="490"/>
        <end position="514"/>
    </location>
</feature>
<dbReference type="Proteomes" id="UP000702425">
    <property type="component" value="Unassembled WGS sequence"/>
</dbReference>
<protein>
    <submittedName>
        <fullName evidence="2">Uncharacterized protein</fullName>
    </submittedName>
</protein>
<accession>A0ABX2CUF0</accession>
<organism evidence="2 3">
    <name type="scientific">Microcoleus asticus IPMA8</name>
    <dbReference type="NCBI Taxonomy" id="2563858"/>
    <lineage>
        <taxon>Bacteria</taxon>
        <taxon>Bacillati</taxon>
        <taxon>Cyanobacteriota</taxon>
        <taxon>Cyanophyceae</taxon>
        <taxon>Oscillatoriophycideae</taxon>
        <taxon>Oscillatoriales</taxon>
        <taxon>Microcoleaceae</taxon>
        <taxon>Microcoleus</taxon>
        <taxon>Microcoleus asticus</taxon>
    </lineage>
</organism>
<keyword evidence="3" id="KW-1185">Reference proteome</keyword>
<comment type="caution">
    <text evidence="2">The sequence shown here is derived from an EMBL/GenBank/DDBJ whole genome shotgun (WGS) entry which is preliminary data.</text>
</comment>
<feature type="transmembrane region" description="Helical" evidence="1">
    <location>
        <begin position="526"/>
        <end position="550"/>
    </location>
</feature>
<proteinExistence type="predicted"/>
<dbReference type="RefSeq" id="WP_172186012.1">
    <property type="nucleotide sequence ID" value="NZ_CAWPPK010000035.1"/>
</dbReference>
<dbReference type="EMBL" id="SRRZ01000013">
    <property type="protein sequence ID" value="NQE33332.1"/>
    <property type="molecule type" value="Genomic_DNA"/>
</dbReference>
<evidence type="ECO:0000313" key="3">
    <source>
        <dbReference type="Proteomes" id="UP000702425"/>
    </source>
</evidence>
<evidence type="ECO:0000313" key="2">
    <source>
        <dbReference type="EMBL" id="NQE33332.1"/>
    </source>
</evidence>
<reference evidence="2 3" key="1">
    <citation type="journal article" date="2020" name="Sci. Rep.">
        <title>A novel cyanobacterial geosmin producer, revising GeoA distribution and dispersion patterns in Bacteria.</title>
        <authorList>
            <person name="Churro C."/>
            <person name="Semedo-Aguiar A.P."/>
            <person name="Silva A.D."/>
            <person name="Pereira-Leal J.B."/>
            <person name="Leite R.B."/>
        </authorList>
    </citation>
    <scope>NUCLEOTIDE SEQUENCE [LARGE SCALE GENOMIC DNA]</scope>
    <source>
        <strain evidence="2 3">IPMA8</strain>
    </source>
</reference>
<keyword evidence="1" id="KW-0472">Membrane</keyword>
<gene>
    <name evidence="2" type="ORF">E5S67_01051</name>
</gene>
<evidence type="ECO:0000256" key="1">
    <source>
        <dbReference type="SAM" id="Phobius"/>
    </source>
</evidence>
<name>A0ABX2CUF0_9CYAN</name>
<keyword evidence="1" id="KW-1133">Transmembrane helix</keyword>
<keyword evidence="1" id="KW-0812">Transmembrane</keyword>